<accession>A0AAV6VA88</accession>
<dbReference type="AlphaFoldDB" id="A0AAV6VA88"/>
<dbReference type="EMBL" id="JAFNEN010000127">
    <property type="protein sequence ID" value="KAG8193221.1"/>
    <property type="molecule type" value="Genomic_DNA"/>
</dbReference>
<proteinExistence type="predicted"/>
<protein>
    <submittedName>
        <fullName evidence="1">Uncharacterized protein</fullName>
    </submittedName>
</protein>
<comment type="caution">
    <text evidence="1">The sequence shown here is derived from an EMBL/GenBank/DDBJ whole genome shotgun (WGS) entry which is preliminary data.</text>
</comment>
<gene>
    <name evidence="1" type="ORF">JTE90_005568</name>
</gene>
<sequence length="123" mass="13946">MVNKTLNYVTPTNKKFPPHYLARPPLPKSLLILAPSNPYIISHIHLHRKTRSIREKISKTTRGGVSHILANVRFPKPKVVGGHNPTWFPARVRCLLRSTAPSASNLTFHARHTIQMDTHTNAY</sequence>
<dbReference type="Proteomes" id="UP000827092">
    <property type="component" value="Unassembled WGS sequence"/>
</dbReference>
<organism evidence="1 2">
    <name type="scientific">Oedothorax gibbosus</name>
    <dbReference type="NCBI Taxonomy" id="931172"/>
    <lineage>
        <taxon>Eukaryota</taxon>
        <taxon>Metazoa</taxon>
        <taxon>Ecdysozoa</taxon>
        <taxon>Arthropoda</taxon>
        <taxon>Chelicerata</taxon>
        <taxon>Arachnida</taxon>
        <taxon>Araneae</taxon>
        <taxon>Araneomorphae</taxon>
        <taxon>Entelegynae</taxon>
        <taxon>Araneoidea</taxon>
        <taxon>Linyphiidae</taxon>
        <taxon>Erigoninae</taxon>
        <taxon>Oedothorax</taxon>
    </lineage>
</organism>
<reference evidence="1 2" key="1">
    <citation type="journal article" date="2022" name="Nat. Ecol. Evol.">
        <title>A masculinizing supergene underlies an exaggerated male reproductive morph in a spider.</title>
        <authorList>
            <person name="Hendrickx F."/>
            <person name="De Corte Z."/>
            <person name="Sonet G."/>
            <person name="Van Belleghem S.M."/>
            <person name="Kostlbacher S."/>
            <person name="Vangestel C."/>
        </authorList>
    </citation>
    <scope>NUCLEOTIDE SEQUENCE [LARGE SCALE GENOMIC DNA]</scope>
    <source>
        <strain evidence="1">W744_W776</strain>
    </source>
</reference>
<evidence type="ECO:0000313" key="2">
    <source>
        <dbReference type="Proteomes" id="UP000827092"/>
    </source>
</evidence>
<keyword evidence="2" id="KW-1185">Reference proteome</keyword>
<name>A0AAV6VA88_9ARAC</name>
<evidence type="ECO:0000313" key="1">
    <source>
        <dbReference type="EMBL" id="KAG8193221.1"/>
    </source>
</evidence>